<evidence type="ECO:0000256" key="3">
    <source>
        <dbReference type="ARBA" id="ARBA00023315"/>
    </source>
</evidence>
<sequence length="148" mass="16198">MRDATNAPNSISGQKILKDTLSETLTRFYPLAGRVQNQDEYVINCNDKGIVFTTARVNNCAMTDFLSSGQPKVELLYQFLPTLPPVTKIGVDDGGVSGFKNGVYLLDGAKIGDIDAWVTLDQHEMDVLEANPEFLAFVSLNPPIMIST</sequence>
<dbReference type="InterPro" id="IPR023213">
    <property type="entry name" value="CAT-like_dom_sf"/>
</dbReference>
<gene>
    <name evidence="4" type="ORF">RJ639_037770</name>
</gene>
<organism evidence="4 5">
    <name type="scientific">Escallonia herrerae</name>
    <dbReference type="NCBI Taxonomy" id="1293975"/>
    <lineage>
        <taxon>Eukaryota</taxon>
        <taxon>Viridiplantae</taxon>
        <taxon>Streptophyta</taxon>
        <taxon>Embryophyta</taxon>
        <taxon>Tracheophyta</taxon>
        <taxon>Spermatophyta</taxon>
        <taxon>Magnoliopsida</taxon>
        <taxon>eudicotyledons</taxon>
        <taxon>Gunneridae</taxon>
        <taxon>Pentapetalae</taxon>
        <taxon>asterids</taxon>
        <taxon>campanulids</taxon>
        <taxon>Escalloniales</taxon>
        <taxon>Escalloniaceae</taxon>
        <taxon>Escallonia</taxon>
    </lineage>
</organism>
<name>A0AA88WK97_9ASTE</name>
<evidence type="ECO:0000256" key="1">
    <source>
        <dbReference type="ARBA" id="ARBA00009861"/>
    </source>
</evidence>
<protein>
    <submittedName>
        <fullName evidence="4">Uncharacterized protein</fullName>
    </submittedName>
</protein>
<keyword evidence="3" id="KW-0012">Acyltransferase</keyword>
<accession>A0AA88WK97</accession>
<proteinExistence type="inferred from homology"/>
<evidence type="ECO:0000313" key="4">
    <source>
        <dbReference type="EMBL" id="KAK3028747.1"/>
    </source>
</evidence>
<keyword evidence="2" id="KW-0808">Transferase</keyword>
<dbReference type="PANTHER" id="PTHR31623">
    <property type="entry name" value="F21J9.9"/>
    <property type="match status" value="1"/>
</dbReference>
<dbReference type="Proteomes" id="UP001188597">
    <property type="component" value="Unassembled WGS sequence"/>
</dbReference>
<dbReference type="Gene3D" id="3.30.559.10">
    <property type="entry name" value="Chloramphenicol acetyltransferase-like domain"/>
    <property type="match status" value="1"/>
</dbReference>
<dbReference type="GO" id="GO:0016746">
    <property type="term" value="F:acyltransferase activity"/>
    <property type="evidence" value="ECO:0007669"/>
    <property type="project" value="UniProtKB-KW"/>
</dbReference>
<dbReference type="Pfam" id="PF02458">
    <property type="entry name" value="Transferase"/>
    <property type="match status" value="1"/>
</dbReference>
<keyword evidence="5" id="KW-1185">Reference proteome</keyword>
<reference evidence="4" key="1">
    <citation type="submission" date="2022-12" db="EMBL/GenBank/DDBJ databases">
        <title>Draft genome assemblies for two species of Escallonia (Escalloniales).</title>
        <authorList>
            <person name="Chanderbali A."/>
            <person name="Dervinis C."/>
            <person name="Anghel I."/>
            <person name="Soltis D."/>
            <person name="Soltis P."/>
            <person name="Zapata F."/>
        </authorList>
    </citation>
    <scope>NUCLEOTIDE SEQUENCE</scope>
    <source>
        <strain evidence="4">UCBG64.0493</strain>
        <tissue evidence="4">Leaf</tissue>
    </source>
</reference>
<evidence type="ECO:0000313" key="5">
    <source>
        <dbReference type="Proteomes" id="UP001188597"/>
    </source>
</evidence>
<comment type="caution">
    <text evidence="4">The sequence shown here is derived from an EMBL/GenBank/DDBJ whole genome shotgun (WGS) entry which is preliminary data.</text>
</comment>
<dbReference type="EMBL" id="JAVXUP010000405">
    <property type="protein sequence ID" value="KAK3028747.1"/>
    <property type="molecule type" value="Genomic_DNA"/>
</dbReference>
<dbReference type="AlphaFoldDB" id="A0AA88WK97"/>
<comment type="similarity">
    <text evidence="1">Belongs to the plant acyltransferase family.</text>
</comment>
<dbReference type="PANTHER" id="PTHR31623:SF17">
    <property type="entry name" value="F21J9.9"/>
    <property type="match status" value="1"/>
</dbReference>
<evidence type="ECO:0000256" key="2">
    <source>
        <dbReference type="ARBA" id="ARBA00022679"/>
    </source>
</evidence>